<dbReference type="InterPro" id="IPR002052">
    <property type="entry name" value="DNA_methylase_N6_adenine_CS"/>
</dbReference>
<dbReference type="GO" id="GO:0102559">
    <property type="term" value="F:peptide chain release factor N(5)-glutamine methyltransferase activity"/>
    <property type="evidence" value="ECO:0007669"/>
    <property type="project" value="UniProtKB-EC"/>
</dbReference>
<dbReference type="Pfam" id="PF17827">
    <property type="entry name" value="PrmC_N"/>
    <property type="match status" value="1"/>
</dbReference>
<feature type="domain" description="Methyltransferase small" evidence="6">
    <location>
        <begin position="97"/>
        <end position="204"/>
    </location>
</feature>
<dbReference type="SUPFAM" id="SSF53335">
    <property type="entry name" value="S-adenosyl-L-methionine-dependent methyltransferases"/>
    <property type="match status" value="1"/>
</dbReference>
<dbReference type="InterPro" id="IPR050320">
    <property type="entry name" value="N5-glutamine_MTase"/>
</dbReference>
<dbReference type="AlphaFoldDB" id="A0A2T5HUJ5"/>
<evidence type="ECO:0000256" key="5">
    <source>
        <dbReference type="HAMAP-Rule" id="MF_02126"/>
    </source>
</evidence>
<dbReference type="InterPro" id="IPR007848">
    <property type="entry name" value="Small_mtfrase_dom"/>
</dbReference>
<reference evidence="8 9" key="1">
    <citation type="submission" date="2018-04" db="EMBL/GenBank/DDBJ databases">
        <title>Genomic Encyclopedia of Archaeal and Bacterial Type Strains, Phase II (KMG-II): from individual species to whole genera.</title>
        <authorList>
            <person name="Goeker M."/>
        </authorList>
    </citation>
    <scope>NUCLEOTIDE SEQUENCE [LARGE SCALE GENOMIC DNA]</scope>
    <source>
        <strain evidence="8 9">DSM 100434</strain>
    </source>
</reference>
<comment type="function">
    <text evidence="5">Methylates the class 1 translation termination release factors RF1/PrfA and RF2/PrfB on the glutamine residue of the universally conserved GGQ motif.</text>
</comment>
<dbReference type="Gene3D" id="1.10.8.10">
    <property type="entry name" value="DNA helicase RuvA subunit, C-terminal domain"/>
    <property type="match status" value="1"/>
</dbReference>
<dbReference type="RefSeq" id="WP_107815228.1">
    <property type="nucleotide sequence ID" value="NZ_QAOH01000002.1"/>
</dbReference>
<keyword evidence="1 5" id="KW-0489">Methyltransferase</keyword>
<protein>
    <recommendedName>
        <fullName evidence="5">Release factor glutamine methyltransferase</fullName>
        <shortName evidence="5">RF MTase</shortName>
        <ecNumber evidence="5">2.1.1.297</ecNumber>
    </recommendedName>
    <alternativeName>
        <fullName evidence="5">N5-glutamine methyltransferase PrmC</fullName>
    </alternativeName>
    <alternativeName>
        <fullName evidence="5">Protein-(glutamine-N5) MTase PrmC</fullName>
    </alternativeName>
    <alternativeName>
        <fullName evidence="5">Protein-glutamine N-methyltransferase PrmC</fullName>
    </alternativeName>
</protein>
<comment type="catalytic activity">
    <reaction evidence="4 5">
        <text>L-glutaminyl-[peptide chain release factor] + S-adenosyl-L-methionine = N(5)-methyl-L-glutaminyl-[peptide chain release factor] + S-adenosyl-L-homocysteine + H(+)</text>
        <dbReference type="Rhea" id="RHEA:42896"/>
        <dbReference type="Rhea" id="RHEA-COMP:10271"/>
        <dbReference type="Rhea" id="RHEA-COMP:10272"/>
        <dbReference type="ChEBI" id="CHEBI:15378"/>
        <dbReference type="ChEBI" id="CHEBI:30011"/>
        <dbReference type="ChEBI" id="CHEBI:57856"/>
        <dbReference type="ChEBI" id="CHEBI:59789"/>
        <dbReference type="ChEBI" id="CHEBI:61891"/>
        <dbReference type="EC" id="2.1.1.297"/>
    </reaction>
</comment>
<name>A0A2T5HUJ5_9RHOB</name>
<dbReference type="GO" id="GO:0032259">
    <property type="term" value="P:methylation"/>
    <property type="evidence" value="ECO:0007669"/>
    <property type="project" value="UniProtKB-KW"/>
</dbReference>
<keyword evidence="9" id="KW-1185">Reference proteome</keyword>
<comment type="similarity">
    <text evidence="5">Belongs to the protein N5-glutamine methyltransferase family. PrmC subfamily.</text>
</comment>
<dbReference type="InterPro" id="IPR040758">
    <property type="entry name" value="PrmC_N"/>
</dbReference>
<sequence>MTVQAALIEGTKRLAEAGIEGGARDARLLMAHVLGVAPSRLTLVMPDAIPEGDRAAFEAAIGRRVRREPVSHILGYREFYGWRFKVSGDVLDPRPETEILIAEALSRPFSSVLDLGTGSGAILLTLLAEQVLAKGLGTDLSEAALNVARANAEGLELATRAGFQQADWWDGIEGRFELIVSNPPYIALDEMPSLAPELAHEPRMALTDEADGLSAYRAIAKGARTHLAPRGRLIVEIGPTQGAAVSDLFLAEGLKGVRVIADLDGRDRVVRAQAPNPHPRNAAK</sequence>
<dbReference type="CDD" id="cd02440">
    <property type="entry name" value="AdoMet_MTases"/>
    <property type="match status" value="1"/>
</dbReference>
<feature type="binding site" evidence="5">
    <location>
        <position position="139"/>
    </location>
    <ligand>
        <name>S-adenosyl-L-methionine</name>
        <dbReference type="ChEBI" id="CHEBI:59789"/>
    </ligand>
</feature>
<evidence type="ECO:0000259" key="6">
    <source>
        <dbReference type="Pfam" id="PF05175"/>
    </source>
</evidence>
<feature type="binding site" evidence="5">
    <location>
        <position position="182"/>
    </location>
    <ligand>
        <name>S-adenosyl-L-methionine</name>
        <dbReference type="ChEBI" id="CHEBI:59789"/>
    </ligand>
</feature>
<gene>
    <name evidence="5" type="primary">prmC</name>
    <name evidence="8" type="ORF">C8N42_102170</name>
</gene>
<evidence type="ECO:0000256" key="3">
    <source>
        <dbReference type="ARBA" id="ARBA00022691"/>
    </source>
</evidence>
<evidence type="ECO:0000259" key="7">
    <source>
        <dbReference type="Pfam" id="PF17827"/>
    </source>
</evidence>
<feature type="binding site" evidence="5">
    <location>
        <begin position="116"/>
        <end position="120"/>
    </location>
    <ligand>
        <name>S-adenosyl-L-methionine</name>
        <dbReference type="ChEBI" id="CHEBI:59789"/>
    </ligand>
</feature>
<evidence type="ECO:0000313" key="9">
    <source>
        <dbReference type="Proteomes" id="UP000244077"/>
    </source>
</evidence>
<dbReference type="PANTHER" id="PTHR18895:SF74">
    <property type="entry name" value="MTRF1L RELEASE FACTOR GLUTAMINE METHYLTRANSFERASE"/>
    <property type="match status" value="1"/>
</dbReference>
<dbReference type="NCBIfam" id="TIGR00536">
    <property type="entry name" value="hemK_fam"/>
    <property type="match status" value="1"/>
</dbReference>
<dbReference type="Proteomes" id="UP000244077">
    <property type="component" value="Unassembled WGS sequence"/>
</dbReference>
<evidence type="ECO:0000256" key="1">
    <source>
        <dbReference type="ARBA" id="ARBA00022603"/>
    </source>
</evidence>
<dbReference type="InterPro" id="IPR029063">
    <property type="entry name" value="SAM-dependent_MTases_sf"/>
</dbReference>
<evidence type="ECO:0000256" key="2">
    <source>
        <dbReference type="ARBA" id="ARBA00022679"/>
    </source>
</evidence>
<evidence type="ECO:0000313" key="8">
    <source>
        <dbReference type="EMBL" id="PTQ75251.1"/>
    </source>
</evidence>
<dbReference type="EC" id="2.1.1.297" evidence="5"/>
<evidence type="ECO:0000256" key="4">
    <source>
        <dbReference type="ARBA" id="ARBA00048391"/>
    </source>
</evidence>
<dbReference type="PROSITE" id="PS00092">
    <property type="entry name" value="N6_MTASE"/>
    <property type="match status" value="1"/>
</dbReference>
<dbReference type="HAMAP" id="MF_02126">
    <property type="entry name" value="RF_methyltr_PrmC"/>
    <property type="match status" value="1"/>
</dbReference>
<feature type="binding site" evidence="5">
    <location>
        <begin position="182"/>
        <end position="185"/>
    </location>
    <ligand>
        <name>substrate</name>
    </ligand>
</feature>
<dbReference type="PANTHER" id="PTHR18895">
    <property type="entry name" value="HEMK METHYLTRANSFERASE"/>
    <property type="match status" value="1"/>
</dbReference>
<dbReference type="InterPro" id="IPR004556">
    <property type="entry name" value="HemK-like"/>
</dbReference>
<accession>A0A2T5HUJ5</accession>
<feature type="binding site" evidence="5">
    <location>
        <position position="168"/>
    </location>
    <ligand>
        <name>S-adenosyl-L-methionine</name>
        <dbReference type="ChEBI" id="CHEBI:59789"/>
    </ligand>
</feature>
<organism evidence="8 9">
    <name type="scientific">Celeribacter persicus</name>
    <dbReference type="NCBI Taxonomy" id="1651082"/>
    <lineage>
        <taxon>Bacteria</taxon>
        <taxon>Pseudomonadati</taxon>
        <taxon>Pseudomonadota</taxon>
        <taxon>Alphaproteobacteria</taxon>
        <taxon>Rhodobacterales</taxon>
        <taxon>Roseobacteraceae</taxon>
        <taxon>Celeribacter</taxon>
    </lineage>
</organism>
<keyword evidence="2 5" id="KW-0808">Transferase</keyword>
<dbReference type="Gene3D" id="3.40.50.150">
    <property type="entry name" value="Vaccinia Virus protein VP39"/>
    <property type="match status" value="1"/>
</dbReference>
<dbReference type="NCBIfam" id="TIGR03534">
    <property type="entry name" value="RF_mod_PrmC"/>
    <property type="match status" value="1"/>
</dbReference>
<dbReference type="Pfam" id="PF05175">
    <property type="entry name" value="MTS"/>
    <property type="match status" value="1"/>
</dbReference>
<dbReference type="GO" id="GO:0003676">
    <property type="term" value="F:nucleic acid binding"/>
    <property type="evidence" value="ECO:0007669"/>
    <property type="project" value="InterPro"/>
</dbReference>
<dbReference type="OrthoDB" id="9800643at2"/>
<keyword evidence="3 5" id="KW-0949">S-adenosyl-L-methionine</keyword>
<comment type="caution">
    <text evidence="8">The sequence shown here is derived from an EMBL/GenBank/DDBJ whole genome shotgun (WGS) entry which is preliminary data.</text>
</comment>
<dbReference type="EMBL" id="QAOH01000002">
    <property type="protein sequence ID" value="PTQ75251.1"/>
    <property type="molecule type" value="Genomic_DNA"/>
</dbReference>
<feature type="domain" description="Release factor glutamine methyltransferase N-terminal" evidence="7">
    <location>
        <begin position="6"/>
        <end position="75"/>
    </location>
</feature>
<dbReference type="InterPro" id="IPR019874">
    <property type="entry name" value="RF_methyltr_PrmC"/>
</dbReference>
<proteinExistence type="inferred from homology"/>